<name>X1JTB3_9ZZZZ</name>
<reference evidence="1" key="1">
    <citation type="journal article" date="2014" name="Front. Microbiol.">
        <title>High frequency of phylogenetically diverse reductive dehalogenase-homologous genes in deep subseafloor sedimentary metagenomes.</title>
        <authorList>
            <person name="Kawai M."/>
            <person name="Futagami T."/>
            <person name="Toyoda A."/>
            <person name="Takaki Y."/>
            <person name="Nishi S."/>
            <person name="Hori S."/>
            <person name="Arai W."/>
            <person name="Tsubouchi T."/>
            <person name="Morono Y."/>
            <person name="Uchiyama I."/>
            <person name="Ito T."/>
            <person name="Fujiyama A."/>
            <person name="Inagaki F."/>
            <person name="Takami H."/>
        </authorList>
    </citation>
    <scope>NUCLEOTIDE SEQUENCE</scope>
    <source>
        <strain evidence="1">Expedition CK06-06</strain>
    </source>
</reference>
<accession>X1JTB3</accession>
<protein>
    <recommendedName>
        <fullName evidence="2">Bacterial Ig-like domain-containing protein</fullName>
    </recommendedName>
</protein>
<comment type="caution">
    <text evidence="1">The sequence shown here is derived from an EMBL/GenBank/DDBJ whole genome shotgun (WGS) entry which is preliminary data.</text>
</comment>
<proteinExistence type="predicted"/>
<evidence type="ECO:0008006" key="2">
    <source>
        <dbReference type="Google" id="ProtNLM"/>
    </source>
</evidence>
<sequence length="122" mass="13677">YTAYVNIRPSTIEGDSSDDPVSDPSGVVEVKISIQENPPGGNYFNDTTHTYGEEEEFFLYPSGLESWTYYINMTYSTTTWKDGTKYKIWSYAKDAAGNLDLSGDYFEFTVDLTTPDEGSVLS</sequence>
<evidence type="ECO:0000313" key="1">
    <source>
        <dbReference type="EMBL" id="GAH97332.1"/>
    </source>
</evidence>
<feature type="non-terminal residue" evidence="1">
    <location>
        <position position="1"/>
    </location>
</feature>
<dbReference type="AlphaFoldDB" id="X1JTB3"/>
<dbReference type="EMBL" id="BARV01002896">
    <property type="protein sequence ID" value="GAH97332.1"/>
    <property type="molecule type" value="Genomic_DNA"/>
</dbReference>
<gene>
    <name evidence="1" type="ORF">S06H3_07210</name>
</gene>
<organism evidence="1">
    <name type="scientific">marine sediment metagenome</name>
    <dbReference type="NCBI Taxonomy" id="412755"/>
    <lineage>
        <taxon>unclassified sequences</taxon>
        <taxon>metagenomes</taxon>
        <taxon>ecological metagenomes</taxon>
    </lineage>
</organism>